<gene>
    <name evidence="1" type="ORF">V9T40_005576</name>
</gene>
<evidence type="ECO:0000313" key="1">
    <source>
        <dbReference type="EMBL" id="KAK7604390.1"/>
    </source>
</evidence>
<reference evidence="1 2" key="1">
    <citation type="submission" date="2024-03" db="EMBL/GenBank/DDBJ databases">
        <title>Adaptation during the transition from Ophiocordyceps entomopathogen to insect associate is accompanied by gene loss and intensified selection.</title>
        <authorList>
            <person name="Ward C.M."/>
            <person name="Onetto C.A."/>
            <person name="Borneman A.R."/>
        </authorList>
    </citation>
    <scope>NUCLEOTIDE SEQUENCE [LARGE SCALE GENOMIC DNA]</scope>
    <source>
        <strain evidence="1">AWRI1</strain>
        <tissue evidence="1">Single Adult Female</tissue>
    </source>
</reference>
<keyword evidence="2" id="KW-1185">Reference proteome</keyword>
<proteinExistence type="predicted"/>
<accession>A0AAN9TWX9</accession>
<dbReference type="EMBL" id="JBBCAQ010000003">
    <property type="protein sequence ID" value="KAK7604390.1"/>
    <property type="molecule type" value="Genomic_DNA"/>
</dbReference>
<evidence type="ECO:0000313" key="2">
    <source>
        <dbReference type="Proteomes" id="UP001367676"/>
    </source>
</evidence>
<comment type="caution">
    <text evidence="1">The sequence shown here is derived from an EMBL/GenBank/DDBJ whole genome shotgun (WGS) entry which is preliminary data.</text>
</comment>
<dbReference type="AlphaFoldDB" id="A0AAN9TWX9"/>
<dbReference type="Proteomes" id="UP001367676">
    <property type="component" value="Unassembled WGS sequence"/>
</dbReference>
<sequence length="119" mass="13670">MAETPVILSSHPNTHQCKRTFDLKRETWADERVSALHSTELQQAAPGDTLNSQIIGLCSTDKRRDLNAQGEDFTGFFEAEKTARFHPLDYEKRYKSEDNYPMMDYIPSVCVCVDNERNP</sequence>
<organism evidence="1 2">
    <name type="scientific">Parthenolecanium corni</name>
    <dbReference type="NCBI Taxonomy" id="536013"/>
    <lineage>
        <taxon>Eukaryota</taxon>
        <taxon>Metazoa</taxon>
        <taxon>Ecdysozoa</taxon>
        <taxon>Arthropoda</taxon>
        <taxon>Hexapoda</taxon>
        <taxon>Insecta</taxon>
        <taxon>Pterygota</taxon>
        <taxon>Neoptera</taxon>
        <taxon>Paraneoptera</taxon>
        <taxon>Hemiptera</taxon>
        <taxon>Sternorrhyncha</taxon>
        <taxon>Coccoidea</taxon>
        <taxon>Coccidae</taxon>
        <taxon>Parthenolecanium</taxon>
    </lineage>
</organism>
<name>A0AAN9TWX9_9HEMI</name>
<protein>
    <submittedName>
        <fullName evidence="1">Uncharacterized protein</fullName>
    </submittedName>
</protein>